<dbReference type="AlphaFoldDB" id="A0A3R7G697"/>
<proteinExistence type="predicted"/>
<dbReference type="EMBL" id="NIRI02000005">
    <property type="protein sequence ID" value="KAG5454955.1"/>
    <property type="molecule type" value="Genomic_DNA"/>
</dbReference>
<gene>
    <name evidence="1" type="ORF">CSKR_105891</name>
</gene>
<organism evidence="1 2">
    <name type="scientific">Clonorchis sinensis</name>
    <name type="common">Chinese liver fluke</name>
    <dbReference type="NCBI Taxonomy" id="79923"/>
    <lineage>
        <taxon>Eukaryota</taxon>
        <taxon>Metazoa</taxon>
        <taxon>Spiralia</taxon>
        <taxon>Lophotrochozoa</taxon>
        <taxon>Platyhelminthes</taxon>
        <taxon>Trematoda</taxon>
        <taxon>Digenea</taxon>
        <taxon>Opisthorchiida</taxon>
        <taxon>Opisthorchiata</taxon>
        <taxon>Opisthorchiidae</taxon>
        <taxon>Clonorchis</taxon>
    </lineage>
</organism>
<name>A0A3R7G697_CLOSI</name>
<evidence type="ECO:0000313" key="1">
    <source>
        <dbReference type="EMBL" id="KAG5454955.1"/>
    </source>
</evidence>
<reference evidence="1 2" key="2">
    <citation type="journal article" date="2021" name="Genomics">
        <title>High-quality reference genome for Clonorchis sinensis.</title>
        <authorList>
            <person name="Young N.D."/>
            <person name="Stroehlein A.J."/>
            <person name="Kinkar L."/>
            <person name="Wang T."/>
            <person name="Sohn W.M."/>
            <person name="Chang B.C.H."/>
            <person name="Kaur P."/>
            <person name="Weisz D."/>
            <person name="Dudchenko O."/>
            <person name="Aiden E.L."/>
            <person name="Korhonen P.K."/>
            <person name="Gasser R.B."/>
        </authorList>
    </citation>
    <scope>NUCLEOTIDE SEQUENCE [LARGE SCALE GENOMIC DNA]</scope>
    <source>
        <strain evidence="1">Cs-k2</strain>
    </source>
</reference>
<accession>A0A3R7G697</accession>
<dbReference type="InParanoid" id="A0A3R7G697"/>
<comment type="caution">
    <text evidence="1">The sequence shown here is derived from an EMBL/GenBank/DDBJ whole genome shotgun (WGS) entry which is preliminary data.</text>
</comment>
<evidence type="ECO:0000313" key="2">
    <source>
        <dbReference type="Proteomes" id="UP000286415"/>
    </source>
</evidence>
<dbReference type="Proteomes" id="UP000286415">
    <property type="component" value="Unassembled WGS sequence"/>
</dbReference>
<reference evidence="1 2" key="1">
    <citation type="journal article" date="2018" name="Biotechnol. Adv.">
        <title>Improved genomic resources and new bioinformatic workflow for the carcinogenic parasite Clonorchis sinensis: Biotechnological implications.</title>
        <authorList>
            <person name="Wang D."/>
            <person name="Korhonen P.K."/>
            <person name="Gasser R.B."/>
            <person name="Young N.D."/>
        </authorList>
    </citation>
    <scope>NUCLEOTIDE SEQUENCE [LARGE SCALE GENOMIC DNA]</scope>
    <source>
        <strain evidence="1">Cs-k2</strain>
    </source>
</reference>
<sequence length="180" mass="20688">MCCTRPPHVPVATIFKISRYMYRRNALLLRLLKILRQHTTSFALFGAHQIMAVHCSKLSDTGGFLAILPHYLCENKKKLERNTLICKQIWFFERLTWNPAESSVLNVSRQVNVLHKAAPVATIFEISRYMYIRNALLIRLLKILRQPTTGFAFLGTHQVGAVPEFPSTLSSTCSFWKNTH</sequence>
<protein>
    <submittedName>
        <fullName evidence="1">Uncharacterized protein</fullName>
    </submittedName>
</protein>
<keyword evidence="2" id="KW-1185">Reference proteome</keyword>